<dbReference type="InterPro" id="IPR033877">
    <property type="entry name" value="Frm2/Hbn1"/>
</dbReference>
<dbReference type="GO" id="GO:0005634">
    <property type="term" value="C:nucleus"/>
    <property type="evidence" value="ECO:0007669"/>
    <property type="project" value="UniProtKB-SubCell"/>
</dbReference>
<dbReference type="OrthoDB" id="2138173at2759"/>
<organism evidence="8 9">
    <name type="scientific">Cladophialophora psammophila CBS 110553</name>
    <dbReference type="NCBI Taxonomy" id="1182543"/>
    <lineage>
        <taxon>Eukaryota</taxon>
        <taxon>Fungi</taxon>
        <taxon>Dikarya</taxon>
        <taxon>Ascomycota</taxon>
        <taxon>Pezizomycotina</taxon>
        <taxon>Eurotiomycetes</taxon>
        <taxon>Chaetothyriomycetidae</taxon>
        <taxon>Chaetothyriales</taxon>
        <taxon>Herpotrichiellaceae</taxon>
        <taxon>Cladophialophora</taxon>
    </lineage>
</organism>
<gene>
    <name evidence="8" type="ORF">A1O5_11681</name>
</gene>
<keyword evidence="6" id="KW-0539">Nucleus</keyword>
<evidence type="ECO:0000256" key="6">
    <source>
        <dbReference type="ARBA" id="ARBA00023242"/>
    </source>
</evidence>
<protein>
    <recommendedName>
        <fullName evidence="7">Nitroreductase domain-containing protein</fullName>
    </recommendedName>
</protein>
<dbReference type="HOGENOM" id="CLU_073125_1_0_1"/>
<evidence type="ECO:0000259" key="7">
    <source>
        <dbReference type="Pfam" id="PF00881"/>
    </source>
</evidence>
<dbReference type="EMBL" id="AMGX01000027">
    <property type="protein sequence ID" value="EXJ63360.1"/>
    <property type="molecule type" value="Genomic_DNA"/>
</dbReference>
<dbReference type="GO" id="GO:0005737">
    <property type="term" value="C:cytoplasm"/>
    <property type="evidence" value="ECO:0007669"/>
    <property type="project" value="UniProtKB-SubCell"/>
</dbReference>
<dbReference type="GeneID" id="19196370"/>
<evidence type="ECO:0000256" key="3">
    <source>
        <dbReference type="ARBA" id="ARBA00007118"/>
    </source>
</evidence>
<dbReference type="Pfam" id="PF00881">
    <property type="entry name" value="Nitroreductase"/>
    <property type="match status" value="1"/>
</dbReference>
<dbReference type="InterPro" id="IPR000415">
    <property type="entry name" value="Nitroreductase-like"/>
</dbReference>
<evidence type="ECO:0000256" key="2">
    <source>
        <dbReference type="ARBA" id="ARBA00004496"/>
    </source>
</evidence>
<reference evidence="8 9" key="1">
    <citation type="submission" date="2013-03" db="EMBL/GenBank/DDBJ databases">
        <title>The Genome Sequence of Cladophialophora psammophila CBS 110553.</title>
        <authorList>
            <consortium name="The Broad Institute Genomics Platform"/>
            <person name="Cuomo C."/>
            <person name="de Hoog S."/>
            <person name="Gorbushina A."/>
            <person name="Walker B."/>
            <person name="Young S.K."/>
            <person name="Zeng Q."/>
            <person name="Gargeya S."/>
            <person name="Fitzgerald M."/>
            <person name="Haas B."/>
            <person name="Abouelleil A."/>
            <person name="Allen A.W."/>
            <person name="Alvarado L."/>
            <person name="Arachchi H.M."/>
            <person name="Berlin A.M."/>
            <person name="Chapman S.B."/>
            <person name="Gainer-Dewar J."/>
            <person name="Goldberg J."/>
            <person name="Griggs A."/>
            <person name="Gujja S."/>
            <person name="Hansen M."/>
            <person name="Howarth C."/>
            <person name="Imamovic A."/>
            <person name="Ireland A."/>
            <person name="Larimer J."/>
            <person name="McCowan C."/>
            <person name="Murphy C."/>
            <person name="Pearson M."/>
            <person name="Poon T.W."/>
            <person name="Priest M."/>
            <person name="Roberts A."/>
            <person name="Saif S."/>
            <person name="Shea T."/>
            <person name="Sisk P."/>
            <person name="Sykes S."/>
            <person name="Wortman J."/>
            <person name="Nusbaum C."/>
            <person name="Birren B."/>
        </authorList>
    </citation>
    <scope>NUCLEOTIDE SEQUENCE [LARGE SCALE GENOMIC DNA]</scope>
    <source>
        <strain evidence="8 9">CBS 110553</strain>
    </source>
</reference>
<feature type="domain" description="Nitroreductase" evidence="7">
    <location>
        <begin position="10"/>
        <end position="180"/>
    </location>
</feature>
<dbReference type="GO" id="GO:0034599">
    <property type="term" value="P:cellular response to oxidative stress"/>
    <property type="evidence" value="ECO:0007669"/>
    <property type="project" value="InterPro"/>
</dbReference>
<dbReference type="CDD" id="cd02140">
    <property type="entry name" value="Frm2-like"/>
    <property type="match status" value="1"/>
</dbReference>
<proteinExistence type="inferred from homology"/>
<evidence type="ECO:0000313" key="8">
    <source>
        <dbReference type="EMBL" id="EXJ63360.1"/>
    </source>
</evidence>
<keyword evidence="5" id="KW-0560">Oxidoreductase</keyword>
<evidence type="ECO:0000256" key="1">
    <source>
        <dbReference type="ARBA" id="ARBA00004123"/>
    </source>
</evidence>
<evidence type="ECO:0000313" key="9">
    <source>
        <dbReference type="Proteomes" id="UP000019471"/>
    </source>
</evidence>
<dbReference type="SUPFAM" id="SSF55469">
    <property type="entry name" value="FMN-dependent nitroreductase-like"/>
    <property type="match status" value="1"/>
</dbReference>
<dbReference type="PANTHER" id="PTHR43035">
    <property type="entry name" value="FATTY ACID REPRESSION MUTANT PROTEIN 2-RELATED"/>
    <property type="match status" value="1"/>
</dbReference>
<dbReference type="PANTHER" id="PTHR43035:SF1">
    <property type="entry name" value="FATTY ACID REPRESSION MUTANT PROTEIN 2-RELATED"/>
    <property type="match status" value="1"/>
</dbReference>
<accession>W9WEF6</accession>
<comment type="subcellular location">
    <subcellularLocation>
        <location evidence="2">Cytoplasm</location>
    </subcellularLocation>
    <subcellularLocation>
        <location evidence="1">Nucleus</location>
    </subcellularLocation>
</comment>
<keyword evidence="4" id="KW-0963">Cytoplasm</keyword>
<dbReference type="InterPro" id="IPR029479">
    <property type="entry name" value="Nitroreductase"/>
</dbReference>
<dbReference type="AlphaFoldDB" id="W9WEF6"/>
<dbReference type="GO" id="GO:0016491">
    <property type="term" value="F:oxidoreductase activity"/>
    <property type="evidence" value="ECO:0007669"/>
    <property type="project" value="UniProtKB-KW"/>
</dbReference>
<name>W9WEF6_9EURO</name>
<dbReference type="Proteomes" id="UP000019471">
    <property type="component" value="Unassembled WGS sequence"/>
</dbReference>
<dbReference type="Gene3D" id="3.40.109.10">
    <property type="entry name" value="NADH Oxidase"/>
    <property type="match status" value="1"/>
</dbReference>
<sequence length="203" mass="22924">MGSDAYLAAVRSRRSYYELEARSTIPDAKIQEIVKETLRHTPSTFNSQSTRVVLLLGAEHTQLWNDIVKPAVKAVMPAEGWPATEAKLTGFQQSYGTVLLYEDPKVVSALQVQYALFADKFPQWSEHTNAMHAHVLWTALEQEGLGASLQHYNPLIDEGICKQWKIPEDWQLKAQLVFGKPTGQPLEKTFMPIEERLKVFGAK</sequence>
<dbReference type="RefSeq" id="XP_007750443.1">
    <property type="nucleotide sequence ID" value="XM_007752253.1"/>
</dbReference>
<evidence type="ECO:0000256" key="5">
    <source>
        <dbReference type="ARBA" id="ARBA00023002"/>
    </source>
</evidence>
<comment type="caution">
    <text evidence="8">The sequence shown here is derived from an EMBL/GenBank/DDBJ whole genome shotgun (WGS) entry which is preliminary data.</text>
</comment>
<keyword evidence="9" id="KW-1185">Reference proteome</keyword>
<dbReference type="STRING" id="1182543.W9WEF6"/>
<evidence type="ECO:0000256" key="4">
    <source>
        <dbReference type="ARBA" id="ARBA00022490"/>
    </source>
</evidence>
<dbReference type="eggNOG" id="ENOG502RYI9">
    <property type="taxonomic scope" value="Eukaryota"/>
</dbReference>
<dbReference type="FunFam" id="3.40.109.10:FF:000001">
    <property type="entry name" value="Nitroreductase family"/>
    <property type="match status" value="1"/>
</dbReference>
<comment type="similarity">
    <text evidence="3">Belongs to the nitroreductase family.</text>
</comment>